<sequence length="198" mass="21862">MNDDADDLFVLGRGPIRDLSDPATVTASEVVYDGRVWDVRRDSFVFADHSLTREYVDHPGAAAVLAIDAEDRVLLINQYRHPVGLRDWELPAGLLDVEGEPPIDAARRELAEEADLAAEHWSELVTFHTSPGGSNETLHVFEARGLTPTHAPYPRTEEESEIVTRWVPLAEAVDAVLEGRLSNSILIIAVLAAHATRR</sequence>
<dbReference type="RefSeq" id="WP_386739009.1">
    <property type="nucleotide sequence ID" value="NZ_JBHSMG010000001.1"/>
</dbReference>
<keyword evidence="1" id="KW-0378">Hydrolase</keyword>
<dbReference type="SUPFAM" id="SSF55811">
    <property type="entry name" value="Nudix"/>
    <property type="match status" value="1"/>
</dbReference>
<comment type="caution">
    <text evidence="3">The sequence shown here is derived from an EMBL/GenBank/DDBJ whole genome shotgun (WGS) entry which is preliminary data.</text>
</comment>
<proteinExistence type="predicted"/>
<dbReference type="Proteomes" id="UP001596039">
    <property type="component" value="Unassembled WGS sequence"/>
</dbReference>
<dbReference type="PANTHER" id="PTHR11839:SF31">
    <property type="entry name" value="ADP-RIBOSE PYROPHOSPHATASE"/>
    <property type="match status" value="1"/>
</dbReference>
<dbReference type="PANTHER" id="PTHR11839">
    <property type="entry name" value="UDP/ADP-SUGAR PYROPHOSPHATASE"/>
    <property type="match status" value="1"/>
</dbReference>
<dbReference type="PROSITE" id="PS51462">
    <property type="entry name" value="NUDIX"/>
    <property type="match status" value="1"/>
</dbReference>
<gene>
    <name evidence="3" type="ORF">ACFPJ4_04100</name>
</gene>
<reference evidence="4" key="1">
    <citation type="journal article" date="2019" name="Int. J. Syst. Evol. Microbiol.">
        <title>The Global Catalogue of Microorganisms (GCM) 10K type strain sequencing project: providing services to taxonomists for standard genome sequencing and annotation.</title>
        <authorList>
            <consortium name="The Broad Institute Genomics Platform"/>
            <consortium name="The Broad Institute Genome Sequencing Center for Infectious Disease"/>
            <person name="Wu L."/>
            <person name="Ma J."/>
        </authorList>
    </citation>
    <scope>NUCLEOTIDE SEQUENCE [LARGE SCALE GENOMIC DNA]</scope>
    <source>
        <strain evidence="4">CGMCC 4.6997</strain>
    </source>
</reference>
<accession>A0ABW0NM89</accession>
<keyword evidence="4" id="KW-1185">Reference proteome</keyword>
<dbReference type="Gene3D" id="3.90.79.10">
    <property type="entry name" value="Nucleoside Triphosphate Pyrophosphohydrolase"/>
    <property type="match status" value="1"/>
</dbReference>
<dbReference type="InterPro" id="IPR000086">
    <property type="entry name" value="NUDIX_hydrolase_dom"/>
</dbReference>
<dbReference type="CDD" id="cd24158">
    <property type="entry name" value="NUDIX_ADPRase_Rv1700"/>
    <property type="match status" value="1"/>
</dbReference>
<feature type="domain" description="Nudix hydrolase" evidence="2">
    <location>
        <begin position="56"/>
        <end position="189"/>
    </location>
</feature>
<name>A0ABW0NM89_9MICO</name>
<dbReference type="EMBL" id="JBHSMG010000001">
    <property type="protein sequence ID" value="MFC5501420.1"/>
    <property type="molecule type" value="Genomic_DNA"/>
</dbReference>
<evidence type="ECO:0000259" key="2">
    <source>
        <dbReference type="PROSITE" id="PS51462"/>
    </source>
</evidence>
<protein>
    <submittedName>
        <fullName evidence="3">NUDIX domain-containing protein</fullName>
    </submittedName>
</protein>
<dbReference type="Pfam" id="PF00293">
    <property type="entry name" value="NUDIX"/>
    <property type="match status" value="1"/>
</dbReference>
<dbReference type="InterPro" id="IPR015797">
    <property type="entry name" value="NUDIX_hydrolase-like_dom_sf"/>
</dbReference>
<evidence type="ECO:0000313" key="4">
    <source>
        <dbReference type="Proteomes" id="UP001596039"/>
    </source>
</evidence>
<organism evidence="3 4">
    <name type="scientific">Lysinimonas soli</name>
    <dbReference type="NCBI Taxonomy" id="1074233"/>
    <lineage>
        <taxon>Bacteria</taxon>
        <taxon>Bacillati</taxon>
        <taxon>Actinomycetota</taxon>
        <taxon>Actinomycetes</taxon>
        <taxon>Micrococcales</taxon>
        <taxon>Microbacteriaceae</taxon>
        <taxon>Lysinimonas</taxon>
    </lineage>
</organism>
<evidence type="ECO:0000256" key="1">
    <source>
        <dbReference type="ARBA" id="ARBA00022801"/>
    </source>
</evidence>
<evidence type="ECO:0000313" key="3">
    <source>
        <dbReference type="EMBL" id="MFC5501420.1"/>
    </source>
</evidence>